<dbReference type="InterPro" id="IPR006674">
    <property type="entry name" value="HD_domain"/>
</dbReference>
<feature type="region of interest" description="Disordered" evidence="1">
    <location>
        <begin position="1"/>
        <end position="25"/>
    </location>
</feature>
<gene>
    <name evidence="3" type="ORF">ABQJ54_14620</name>
</gene>
<evidence type="ECO:0000313" key="3">
    <source>
        <dbReference type="EMBL" id="MEW9572988.1"/>
    </source>
</evidence>
<comment type="caution">
    <text evidence="3">The sequence shown here is derived from an EMBL/GenBank/DDBJ whole genome shotgun (WGS) entry which is preliminary data.</text>
</comment>
<keyword evidence="4" id="KW-1185">Reference proteome</keyword>
<dbReference type="Gene3D" id="1.10.3210.10">
    <property type="entry name" value="Hypothetical protein af1432"/>
    <property type="match status" value="1"/>
</dbReference>
<sequence>MNENHRQHPGQGARSLSERADELEHRMIDELEQRIVKSVLFVSGDKDPRTMNQPPPPGSKPDRRKFLMGDDPRLPKMPETPTLLDFFRNRFGSPNHVLQSATHALKGGHDEKTVLACLLHDIAVAGFIRADHGYWGAQLIAPYVDEEVSWAIRYHQALRFFPDEAAGYTYPEAYIRYFGPDYQVEDYVRADYEYARNHKWYMTSRLITLNDIYSFDPNAKVSWDPFMDIIGRHFKQPKEGLGFDGSPVAHMWRTIIWPTKFL</sequence>
<dbReference type="Pfam" id="PF01966">
    <property type="entry name" value="HD"/>
    <property type="match status" value="1"/>
</dbReference>
<dbReference type="EMBL" id="JBFOHK010000004">
    <property type="protein sequence ID" value="MEW9572988.1"/>
    <property type="molecule type" value="Genomic_DNA"/>
</dbReference>
<evidence type="ECO:0000313" key="4">
    <source>
        <dbReference type="Proteomes" id="UP001556220"/>
    </source>
</evidence>
<feature type="region of interest" description="Disordered" evidence="1">
    <location>
        <begin position="42"/>
        <end position="74"/>
    </location>
</feature>
<organism evidence="3 4">
    <name type="scientific">Rhodanobacter lycopersici</name>
    <dbReference type="NCBI Taxonomy" id="3162487"/>
    <lineage>
        <taxon>Bacteria</taxon>
        <taxon>Pseudomonadati</taxon>
        <taxon>Pseudomonadota</taxon>
        <taxon>Gammaproteobacteria</taxon>
        <taxon>Lysobacterales</taxon>
        <taxon>Rhodanobacteraceae</taxon>
        <taxon>Rhodanobacter</taxon>
    </lineage>
</organism>
<protein>
    <submittedName>
        <fullName evidence="3">HD domain-containing protein</fullName>
    </submittedName>
</protein>
<dbReference type="SUPFAM" id="SSF109604">
    <property type="entry name" value="HD-domain/PDEase-like"/>
    <property type="match status" value="1"/>
</dbReference>
<evidence type="ECO:0000256" key="1">
    <source>
        <dbReference type="SAM" id="MobiDB-lite"/>
    </source>
</evidence>
<evidence type="ECO:0000259" key="2">
    <source>
        <dbReference type="Pfam" id="PF01966"/>
    </source>
</evidence>
<proteinExistence type="predicted"/>
<feature type="domain" description="HD" evidence="2">
    <location>
        <begin position="96"/>
        <end position="156"/>
    </location>
</feature>
<name>A0ABV3QGL5_9GAMM</name>
<feature type="compositionally biased region" description="Basic and acidic residues" evidence="1">
    <location>
        <begin position="16"/>
        <end position="25"/>
    </location>
</feature>
<feature type="compositionally biased region" description="Basic and acidic residues" evidence="1">
    <location>
        <begin position="60"/>
        <end position="74"/>
    </location>
</feature>
<accession>A0ABV3QGL5</accession>
<reference evidence="3 4" key="1">
    <citation type="submission" date="2024-06" db="EMBL/GenBank/DDBJ databases">
        <authorList>
            <person name="Woo H."/>
        </authorList>
    </citation>
    <scope>NUCLEOTIDE SEQUENCE [LARGE SCALE GENOMIC DNA]</scope>
    <source>
        <strain evidence="3 4">Si-c</strain>
    </source>
</reference>
<dbReference type="RefSeq" id="WP_367855049.1">
    <property type="nucleotide sequence ID" value="NZ_JBFOHK010000004.1"/>
</dbReference>
<dbReference type="Proteomes" id="UP001556220">
    <property type="component" value="Unassembled WGS sequence"/>
</dbReference>